<evidence type="ECO:0000313" key="1">
    <source>
        <dbReference type="EMBL" id="ODA90807.1"/>
    </source>
</evidence>
<proteinExistence type="predicted"/>
<dbReference type="Proteomes" id="UP000094426">
    <property type="component" value="Unassembled WGS sequence"/>
</dbReference>
<gene>
    <name evidence="1" type="ORF">ATY41_08485</name>
</gene>
<evidence type="ECO:0000313" key="2">
    <source>
        <dbReference type="Proteomes" id="UP000094426"/>
    </source>
</evidence>
<sequence length="74" mass="7710">MNTVHVSILHILFLDVGNLTSERRSEAQEPRIRAVAHLTGVAATGVKVSIRVTMAGAVFEVGTTEDAPGAVAIG</sequence>
<organism evidence="1 2">
    <name type="scientific">Leifsonia xyli subsp. xyli</name>
    <dbReference type="NCBI Taxonomy" id="59736"/>
    <lineage>
        <taxon>Bacteria</taxon>
        <taxon>Bacillati</taxon>
        <taxon>Actinomycetota</taxon>
        <taxon>Actinomycetes</taxon>
        <taxon>Micrococcales</taxon>
        <taxon>Microbacteriaceae</taxon>
        <taxon>Leifsonia</taxon>
    </lineage>
</organism>
<accession>A0A1E2SM15</accession>
<name>A0A1E2SM15_LEIXY</name>
<protein>
    <submittedName>
        <fullName evidence="1">Uncharacterized protein</fullName>
    </submittedName>
</protein>
<dbReference type="EMBL" id="LNZG01000006">
    <property type="protein sequence ID" value="ODA90807.1"/>
    <property type="molecule type" value="Genomic_DNA"/>
</dbReference>
<reference evidence="1 2" key="1">
    <citation type="submission" date="2015-11" db="EMBL/GenBank/DDBJ databases">
        <authorList>
            <person name="Zhang Y."/>
            <person name="Guo Z."/>
        </authorList>
    </citation>
    <scope>NUCLEOTIDE SEQUENCE [LARGE SCALE GENOMIC DNA]</scope>
    <source>
        <strain evidence="2">gdw1</strain>
    </source>
</reference>
<comment type="caution">
    <text evidence="1">The sequence shown here is derived from an EMBL/GenBank/DDBJ whole genome shotgun (WGS) entry which is preliminary data.</text>
</comment>
<dbReference type="AlphaFoldDB" id="A0A1E2SM15"/>